<dbReference type="OrthoDB" id="7028782at2"/>
<organism evidence="1 2">
    <name type="scientific">Pseudomonas kuykendallii</name>
    <dbReference type="NCBI Taxonomy" id="1007099"/>
    <lineage>
        <taxon>Bacteria</taxon>
        <taxon>Pseudomonadati</taxon>
        <taxon>Pseudomonadota</taxon>
        <taxon>Gammaproteobacteria</taxon>
        <taxon>Pseudomonadales</taxon>
        <taxon>Pseudomonadaceae</taxon>
        <taxon>Pseudomonas</taxon>
    </lineage>
</organism>
<sequence>MSDYRITLLDGDMQLAELTVRSAQYRQVRRLLAERFPPEQGFVLVVEGGRELRRVLGLNHHGRRQIRVEYLHQGGSEHA</sequence>
<evidence type="ECO:0000313" key="2">
    <source>
        <dbReference type="Proteomes" id="UP000243778"/>
    </source>
</evidence>
<protein>
    <submittedName>
        <fullName evidence="1">Uncharacterized protein</fullName>
    </submittedName>
</protein>
<accession>A0A1H2TC48</accession>
<keyword evidence="2" id="KW-1185">Reference proteome</keyword>
<proteinExistence type="predicted"/>
<gene>
    <name evidence="1" type="ORF">SAMN05216287_0934</name>
</gene>
<name>A0A1H2TC48_9PSED</name>
<dbReference type="Proteomes" id="UP000243778">
    <property type="component" value="Unassembled WGS sequence"/>
</dbReference>
<dbReference type="RefSeq" id="WP_090225005.1">
    <property type="nucleotide sequence ID" value="NZ_FNNU01000001.1"/>
</dbReference>
<dbReference type="EMBL" id="FNNU01000001">
    <property type="protein sequence ID" value="SDW41265.1"/>
    <property type="molecule type" value="Genomic_DNA"/>
</dbReference>
<dbReference type="STRING" id="1007099.SAMN05216287_0934"/>
<evidence type="ECO:0000313" key="1">
    <source>
        <dbReference type="EMBL" id="SDW41265.1"/>
    </source>
</evidence>
<reference evidence="2" key="1">
    <citation type="submission" date="2016-10" db="EMBL/GenBank/DDBJ databases">
        <authorList>
            <person name="Varghese N."/>
            <person name="Submissions S."/>
        </authorList>
    </citation>
    <scope>NUCLEOTIDE SEQUENCE [LARGE SCALE GENOMIC DNA]</scope>
    <source>
        <strain evidence="2">NRRL B-59562</strain>
    </source>
</reference>
<dbReference type="AlphaFoldDB" id="A0A1H2TC48"/>